<name>A0A3N9UL17_9BACI</name>
<comment type="cofactor">
    <cofactor evidence="1">
        <name>FAD</name>
        <dbReference type="ChEBI" id="CHEBI:57692"/>
    </cofactor>
</comment>
<evidence type="ECO:0000256" key="4">
    <source>
        <dbReference type="ARBA" id="ARBA00022827"/>
    </source>
</evidence>
<dbReference type="Gene3D" id="1.10.540.10">
    <property type="entry name" value="Acyl-CoA dehydrogenase/oxidase, N-terminal domain"/>
    <property type="match status" value="1"/>
</dbReference>
<dbReference type="PANTHER" id="PTHR43884:SF20">
    <property type="entry name" value="ACYL-COA DEHYDROGENASE FADE28"/>
    <property type="match status" value="1"/>
</dbReference>
<dbReference type="GO" id="GO:0003995">
    <property type="term" value="F:acyl-CoA dehydrogenase activity"/>
    <property type="evidence" value="ECO:0007669"/>
    <property type="project" value="TreeGrafter"/>
</dbReference>
<dbReference type="RefSeq" id="WP_124761379.1">
    <property type="nucleotide sequence ID" value="NZ_JAFBDY010000001.1"/>
</dbReference>
<dbReference type="InterPro" id="IPR009075">
    <property type="entry name" value="AcylCo_DH/oxidase_C"/>
</dbReference>
<dbReference type="GO" id="GO:0050660">
    <property type="term" value="F:flavin adenine dinucleotide binding"/>
    <property type="evidence" value="ECO:0007669"/>
    <property type="project" value="InterPro"/>
</dbReference>
<dbReference type="Gene3D" id="1.20.140.10">
    <property type="entry name" value="Butyryl-CoA Dehydrogenase, subunit A, domain 3"/>
    <property type="match status" value="1"/>
</dbReference>
<proteinExistence type="inferred from homology"/>
<comment type="similarity">
    <text evidence="2">Belongs to the acyl-CoA dehydrogenase family.</text>
</comment>
<keyword evidence="8" id="KW-1185">Reference proteome</keyword>
<dbReference type="EMBL" id="RRCT01000001">
    <property type="protein sequence ID" value="RQW75988.1"/>
    <property type="molecule type" value="Genomic_DNA"/>
</dbReference>
<evidence type="ECO:0000256" key="2">
    <source>
        <dbReference type="ARBA" id="ARBA00009347"/>
    </source>
</evidence>
<evidence type="ECO:0000313" key="7">
    <source>
        <dbReference type="EMBL" id="RQW75988.1"/>
    </source>
</evidence>
<dbReference type="InterPro" id="IPR009100">
    <property type="entry name" value="AcylCoA_DH/oxidase_NM_dom_sf"/>
</dbReference>
<dbReference type="InterPro" id="IPR036250">
    <property type="entry name" value="AcylCo_DH-like_C"/>
</dbReference>
<keyword evidence="5" id="KW-0560">Oxidoreductase</keyword>
<evidence type="ECO:0000256" key="3">
    <source>
        <dbReference type="ARBA" id="ARBA00022630"/>
    </source>
</evidence>
<reference evidence="7 8" key="1">
    <citation type="journal article" date="2013" name="J. Microbiol.">
        <title>Lysinibacillus chungkukjangi sp. nov., isolated from Chungkukjang, Korean fermented soybean food.</title>
        <authorList>
            <person name="Kim S.J."/>
            <person name="Jang Y.H."/>
            <person name="Hamada M."/>
            <person name="Ahn J.H."/>
            <person name="Weon H.Y."/>
            <person name="Suzuki K."/>
            <person name="Whang K.S."/>
            <person name="Kwon S.W."/>
        </authorList>
    </citation>
    <scope>NUCLEOTIDE SEQUENCE [LARGE SCALE GENOMIC DNA]</scope>
    <source>
        <strain evidence="7 8">MCCC 1A12701</strain>
    </source>
</reference>
<dbReference type="OrthoDB" id="9802447at2"/>
<protein>
    <recommendedName>
        <fullName evidence="6">Acyl-CoA dehydrogenase/oxidase C-terminal domain-containing protein</fullName>
    </recommendedName>
</protein>
<dbReference type="PANTHER" id="PTHR43884">
    <property type="entry name" value="ACYL-COA DEHYDROGENASE"/>
    <property type="match status" value="1"/>
</dbReference>
<organism evidence="7 8">
    <name type="scientific">Lysinibacillus composti</name>
    <dbReference type="NCBI Taxonomy" id="720633"/>
    <lineage>
        <taxon>Bacteria</taxon>
        <taxon>Bacillati</taxon>
        <taxon>Bacillota</taxon>
        <taxon>Bacilli</taxon>
        <taxon>Bacillales</taxon>
        <taxon>Bacillaceae</taxon>
        <taxon>Lysinibacillus</taxon>
    </lineage>
</organism>
<sequence>MNFDYSDDHKLLQNSIGNLLQKKFPITFSREFLEKGDDVISKELVRTLVEQGLLGFLFEDPSNINEGLVYSILTALEAGRVSLPLPLVETHVTSYILNKFAADSEHNDALSSGKSLYTIGWKNIDVKQSVNNTISGKVAFVPFAKSADFMLIQLEDHLLFVDLKDESVKTKKVKSMDQTYPLYEVEINDYKLQDSNVVTKGDANELSTVMNQIATLLSSAEIIGASSQILDMTVEYTKERKQFGQEIAKFQAIKHKAAEMYVLLESSKAALKYASCVFSTNMTDEYEKVTHLLKSYTSDCCNELMGLSIQLHGGIGFTWESDVHLYYKRARRISVMYGDIYEHREKLFQEILQLTKESAQSEKDRIKS</sequence>
<dbReference type="AlphaFoldDB" id="A0A3N9UL17"/>
<gene>
    <name evidence="7" type="ORF">EBB45_00055</name>
</gene>
<evidence type="ECO:0000259" key="6">
    <source>
        <dbReference type="Pfam" id="PF00441"/>
    </source>
</evidence>
<accession>A0A3N9UL17</accession>
<comment type="caution">
    <text evidence="7">The sequence shown here is derived from an EMBL/GenBank/DDBJ whole genome shotgun (WGS) entry which is preliminary data.</text>
</comment>
<keyword evidence="3" id="KW-0285">Flavoprotein</keyword>
<evidence type="ECO:0000256" key="1">
    <source>
        <dbReference type="ARBA" id="ARBA00001974"/>
    </source>
</evidence>
<evidence type="ECO:0000313" key="8">
    <source>
        <dbReference type="Proteomes" id="UP000274033"/>
    </source>
</evidence>
<feature type="domain" description="Acyl-CoA dehydrogenase/oxidase C-terminal" evidence="6">
    <location>
        <begin position="219"/>
        <end position="339"/>
    </location>
</feature>
<dbReference type="SUPFAM" id="SSF56645">
    <property type="entry name" value="Acyl-CoA dehydrogenase NM domain-like"/>
    <property type="match status" value="1"/>
</dbReference>
<evidence type="ECO:0000256" key="5">
    <source>
        <dbReference type="ARBA" id="ARBA00023002"/>
    </source>
</evidence>
<dbReference type="Proteomes" id="UP000274033">
    <property type="component" value="Unassembled WGS sequence"/>
</dbReference>
<keyword evidence="4" id="KW-0274">FAD</keyword>
<dbReference type="Pfam" id="PF00441">
    <property type="entry name" value="Acyl-CoA_dh_1"/>
    <property type="match status" value="1"/>
</dbReference>
<dbReference type="InterPro" id="IPR037069">
    <property type="entry name" value="AcylCoA_DH/ox_N_sf"/>
</dbReference>
<dbReference type="SUPFAM" id="SSF47203">
    <property type="entry name" value="Acyl-CoA dehydrogenase C-terminal domain-like"/>
    <property type="match status" value="1"/>
</dbReference>